<evidence type="ECO:0000313" key="2">
    <source>
        <dbReference type="EMBL" id="RKQ13401.1"/>
    </source>
</evidence>
<keyword evidence="1" id="KW-1133">Transmembrane helix</keyword>
<organism evidence="2 3">
    <name type="scientific">Oceanobacillus bengalensis</name>
    <dbReference type="NCBI Taxonomy" id="1435466"/>
    <lineage>
        <taxon>Bacteria</taxon>
        <taxon>Bacillati</taxon>
        <taxon>Bacillota</taxon>
        <taxon>Bacilli</taxon>
        <taxon>Bacillales</taxon>
        <taxon>Bacillaceae</taxon>
        <taxon>Oceanobacillus</taxon>
    </lineage>
</organism>
<keyword evidence="1" id="KW-0812">Transmembrane</keyword>
<gene>
    <name evidence="2" type="ORF">D8M05_16195</name>
</gene>
<evidence type="ECO:0000313" key="3">
    <source>
        <dbReference type="Proteomes" id="UP000281813"/>
    </source>
</evidence>
<keyword evidence="3" id="KW-1185">Reference proteome</keyword>
<dbReference type="AlphaFoldDB" id="A0A494YTE4"/>
<dbReference type="EMBL" id="RBZO01000031">
    <property type="protein sequence ID" value="RKQ13401.1"/>
    <property type="molecule type" value="Genomic_DNA"/>
</dbReference>
<keyword evidence="1" id="KW-0472">Membrane</keyword>
<protein>
    <submittedName>
        <fullName evidence="2">DUF4305 domain-containing protein</fullName>
    </submittedName>
</protein>
<dbReference type="OrthoDB" id="2355666at2"/>
<dbReference type="Proteomes" id="UP000281813">
    <property type="component" value="Unassembled WGS sequence"/>
</dbReference>
<reference evidence="2 3" key="1">
    <citation type="journal article" date="2015" name="Antonie Van Leeuwenhoek">
        <title>Oceanobacillus bengalensis sp. nov., a bacterium isolated from seawater of the Bay of Bengal.</title>
        <authorList>
            <person name="Yongchang O."/>
            <person name="Xiang W."/>
            <person name="Wang G."/>
        </authorList>
    </citation>
    <scope>NUCLEOTIDE SEQUENCE [LARGE SCALE GENOMIC DNA]</scope>
    <source>
        <strain evidence="2 3">MCCC 1K00260</strain>
    </source>
</reference>
<accession>A0A494YTE4</accession>
<dbReference type="InterPro" id="IPR025426">
    <property type="entry name" value="DUF4305"/>
</dbReference>
<comment type="caution">
    <text evidence="2">The sequence shown here is derived from an EMBL/GenBank/DDBJ whole genome shotgun (WGS) entry which is preliminary data.</text>
</comment>
<dbReference type="RefSeq" id="WP_121133664.1">
    <property type="nucleotide sequence ID" value="NZ_JBHUFK010000047.1"/>
</dbReference>
<evidence type="ECO:0000256" key="1">
    <source>
        <dbReference type="SAM" id="Phobius"/>
    </source>
</evidence>
<proteinExistence type="predicted"/>
<name>A0A494YTE4_9BACI</name>
<sequence length="67" mass="7792">MKRKISLLPNAFFYLLLGMMFIFIAIQTVEGTVWNFTTILIALIATFDIGIAIRLIMIHFRMKKRKG</sequence>
<feature type="transmembrane region" description="Helical" evidence="1">
    <location>
        <begin position="33"/>
        <end position="57"/>
    </location>
</feature>
<dbReference type="Pfam" id="PF14146">
    <property type="entry name" value="DUF4305"/>
    <property type="match status" value="1"/>
</dbReference>
<feature type="transmembrane region" description="Helical" evidence="1">
    <location>
        <begin position="7"/>
        <end position="27"/>
    </location>
</feature>